<feature type="compositionally biased region" description="Low complexity" evidence="1">
    <location>
        <begin position="69"/>
        <end position="83"/>
    </location>
</feature>
<feature type="compositionally biased region" description="Pro residues" evidence="1">
    <location>
        <begin position="138"/>
        <end position="147"/>
    </location>
</feature>
<reference evidence="3 4" key="1">
    <citation type="journal article" date="2018" name="Science">
        <title>The opium poppy genome and morphinan production.</title>
        <authorList>
            <person name="Guo L."/>
            <person name="Winzer T."/>
            <person name="Yang X."/>
            <person name="Li Y."/>
            <person name="Ning Z."/>
            <person name="He Z."/>
            <person name="Teodor R."/>
            <person name="Lu Y."/>
            <person name="Bowser T.A."/>
            <person name="Graham I.A."/>
            <person name="Ye K."/>
        </authorList>
    </citation>
    <scope>NUCLEOTIDE SEQUENCE [LARGE SCALE GENOMIC DNA]</scope>
    <source>
        <strain evidence="4">cv. HN1</strain>
        <tissue evidence="3">Leaves</tissue>
    </source>
</reference>
<dbReference type="PANTHER" id="PTHR34291:SF1">
    <property type="entry name" value="HYDROXYPROLINE-RICH GLYCOPROTEIN FAMILY PROTEIN"/>
    <property type="match status" value="1"/>
</dbReference>
<keyword evidence="2" id="KW-0812">Transmembrane</keyword>
<sequence>MENREEGAYRPSLGFPLGTALLLILIFSISGLFSCCYHWDKFRSLRRSFSRRAADHHHQAEEDIDLEANSTNNHNSVNQSSSSKPFEIYPHGNQNTNGSMPVIMPGDNIANFIALPCPCEPFRPDNVVVTIKSIQQTPLPPPPPPRRPVYNHACI</sequence>
<protein>
    <recommendedName>
        <fullName evidence="5">Hydroxyproline-rich glycoprotein family protein</fullName>
    </recommendedName>
</protein>
<evidence type="ECO:0008006" key="5">
    <source>
        <dbReference type="Google" id="ProtNLM"/>
    </source>
</evidence>
<dbReference type="Proteomes" id="UP000316621">
    <property type="component" value="Chromosome 2"/>
</dbReference>
<dbReference type="EMBL" id="CM010716">
    <property type="protein sequence ID" value="RZC52883.1"/>
    <property type="molecule type" value="Genomic_DNA"/>
</dbReference>
<dbReference type="PROSITE" id="PS51257">
    <property type="entry name" value="PROKAR_LIPOPROTEIN"/>
    <property type="match status" value="1"/>
</dbReference>
<keyword evidence="2" id="KW-1133">Transmembrane helix</keyword>
<feature type="region of interest" description="Disordered" evidence="1">
    <location>
        <begin position="60"/>
        <end position="98"/>
    </location>
</feature>
<feature type="region of interest" description="Disordered" evidence="1">
    <location>
        <begin position="135"/>
        <end position="155"/>
    </location>
</feature>
<feature type="transmembrane region" description="Helical" evidence="2">
    <location>
        <begin position="20"/>
        <end position="39"/>
    </location>
</feature>
<accession>A0A4Y7IVH6</accession>
<name>A0A4Y7IVH6_PAPSO</name>
<dbReference type="InterPro" id="IPR037699">
    <property type="entry name" value="At5g65660-like"/>
</dbReference>
<keyword evidence="2" id="KW-0472">Membrane</keyword>
<evidence type="ECO:0000313" key="4">
    <source>
        <dbReference type="Proteomes" id="UP000316621"/>
    </source>
</evidence>
<dbReference type="PANTHER" id="PTHR34291">
    <property type="entry name" value="HYDROXYPROLINE-RICH GLYCOPROTEIN FAMILY PROTEIN"/>
    <property type="match status" value="1"/>
</dbReference>
<evidence type="ECO:0000313" key="3">
    <source>
        <dbReference type="EMBL" id="RZC52883.1"/>
    </source>
</evidence>
<organism evidence="3 4">
    <name type="scientific">Papaver somniferum</name>
    <name type="common">Opium poppy</name>
    <dbReference type="NCBI Taxonomy" id="3469"/>
    <lineage>
        <taxon>Eukaryota</taxon>
        <taxon>Viridiplantae</taxon>
        <taxon>Streptophyta</taxon>
        <taxon>Embryophyta</taxon>
        <taxon>Tracheophyta</taxon>
        <taxon>Spermatophyta</taxon>
        <taxon>Magnoliopsida</taxon>
        <taxon>Ranunculales</taxon>
        <taxon>Papaveraceae</taxon>
        <taxon>Papaveroideae</taxon>
        <taxon>Papaver</taxon>
    </lineage>
</organism>
<dbReference type="STRING" id="3469.A0A4Y7IVH6"/>
<keyword evidence="4" id="KW-1185">Reference proteome</keyword>
<dbReference type="AlphaFoldDB" id="A0A4Y7IVH6"/>
<dbReference type="Gramene" id="RZC52883">
    <property type="protein sequence ID" value="RZC52883"/>
    <property type="gene ID" value="C5167_021307"/>
</dbReference>
<evidence type="ECO:0000256" key="1">
    <source>
        <dbReference type="SAM" id="MobiDB-lite"/>
    </source>
</evidence>
<proteinExistence type="predicted"/>
<evidence type="ECO:0000256" key="2">
    <source>
        <dbReference type="SAM" id="Phobius"/>
    </source>
</evidence>
<gene>
    <name evidence="3" type="ORF">C5167_021307</name>
</gene>